<feature type="domain" description="RING-type" evidence="17">
    <location>
        <begin position="94"/>
        <end position="136"/>
    </location>
</feature>
<evidence type="ECO:0000256" key="14">
    <source>
        <dbReference type="PROSITE-ProRule" id="PRU00175"/>
    </source>
</evidence>
<keyword evidence="12 16" id="KW-0472">Membrane</keyword>
<evidence type="ECO:0000256" key="9">
    <source>
        <dbReference type="ARBA" id="ARBA00022786"/>
    </source>
</evidence>
<keyword evidence="9" id="KW-0833">Ubl conjugation pathway</keyword>
<dbReference type="PANTHER" id="PTHR46913:SF1">
    <property type="entry name" value="RING-H2 FINGER PROTEIN ATL16"/>
    <property type="match status" value="1"/>
</dbReference>
<evidence type="ECO:0000256" key="1">
    <source>
        <dbReference type="ARBA" id="ARBA00000900"/>
    </source>
</evidence>
<evidence type="ECO:0000256" key="6">
    <source>
        <dbReference type="ARBA" id="ARBA00022692"/>
    </source>
</evidence>
<dbReference type="Proteomes" id="UP001187192">
    <property type="component" value="Unassembled WGS sequence"/>
</dbReference>
<comment type="similarity">
    <text evidence="13">Belongs to the RING-type zinc finger family. ATL subfamily.</text>
</comment>
<dbReference type="EMBL" id="BTGU01000009">
    <property type="protein sequence ID" value="GMN39291.1"/>
    <property type="molecule type" value="Genomic_DNA"/>
</dbReference>
<dbReference type="GO" id="GO:0016020">
    <property type="term" value="C:membrane"/>
    <property type="evidence" value="ECO:0007669"/>
    <property type="project" value="UniProtKB-SubCell"/>
</dbReference>
<evidence type="ECO:0000256" key="3">
    <source>
        <dbReference type="ARBA" id="ARBA00004906"/>
    </source>
</evidence>
<protein>
    <recommendedName>
        <fullName evidence="4">RING-type E3 ubiquitin transferase</fullName>
        <ecNumber evidence="4">2.3.2.27</ecNumber>
    </recommendedName>
</protein>
<evidence type="ECO:0000313" key="18">
    <source>
        <dbReference type="EMBL" id="GMN39291.1"/>
    </source>
</evidence>
<evidence type="ECO:0000259" key="17">
    <source>
        <dbReference type="PROSITE" id="PS50089"/>
    </source>
</evidence>
<sequence>METSENLINTVYTPLLISGTGIIITAIAILVYHFVILRFCINTERHRSRFVFDDDSVQLKITNQGFDKRILDKIPTVRYSSSAQNDGCDGGGECAICLGEFEENVVVRLLPRCKHAFHVECVDQWLSFHTNCPFCRSPVCPIVISEVPAVCVEDRDDHHPHDRGRVDEERRRFDSVDKEKPQGVVLGLKRSFSMDQYHVLIDMLQRKSDDKNCDPSSSSSASSSSKECLRQSGSYTARFDRKSSVLMMSFSQMRMARTNSTSNIANGSDSTDLC</sequence>
<organism evidence="18 19">
    <name type="scientific">Ficus carica</name>
    <name type="common">Common fig</name>
    <dbReference type="NCBI Taxonomy" id="3494"/>
    <lineage>
        <taxon>Eukaryota</taxon>
        <taxon>Viridiplantae</taxon>
        <taxon>Streptophyta</taxon>
        <taxon>Embryophyta</taxon>
        <taxon>Tracheophyta</taxon>
        <taxon>Spermatophyta</taxon>
        <taxon>Magnoliopsida</taxon>
        <taxon>eudicotyledons</taxon>
        <taxon>Gunneridae</taxon>
        <taxon>Pentapetalae</taxon>
        <taxon>rosids</taxon>
        <taxon>fabids</taxon>
        <taxon>Rosales</taxon>
        <taxon>Moraceae</taxon>
        <taxon>Ficeae</taxon>
        <taxon>Ficus</taxon>
    </lineage>
</organism>
<reference evidence="18" key="1">
    <citation type="submission" date="2023-07" db="EMBL/GenBank/DDBJ databases">
        <title>draft genome sequence of fig (Ficus carica).</title>
        <authorList>
            <person name="Takahashi T."/>
            <person name="Nishimura K."/>
        </authorList>
    </citation>
    <scope>NUCLEOTIDE SEQUENCE</scope>
</reference>
<evidence type="ECO:0000256" key="5">
    <source>
        <dbReference type="ARBA" id="ARBA00022679"/>
    </source>
</evidence>
<evidence type="ECO:0000256" key="12">
    <source>
        <dbReference type="ARBA" id="ARBA00023136"/>
    </source>
</evidence>
<dbReference type="InterPro" id="IPR044600">
    <property type="entry name" value="ATL1/ATL16-like"/>
</dbReference>
<dbReference type="InterPro" id="IPR001841">
    <property type="entry name" value="Znf_RING"/>
</dbReference>
<dbReference type="SUPFAM" id="SSF57850">
    <property type="entry name" value="RING/U-box"/>
    <property type="match status" value="1"/>
</dbReference>
<dbReference type="CDD" id="cd16461">
    <property type="entry name" value="RING-H2_EL5-like"/>
    <property type="match status" value="1"/>
</dbReference>
<dbReference type="FunFam" id="3.30.40.10:FF:000187">
    <property type="entry name" value="E3 ubiquitin-protein ligase ATL6"/>
    <property type="match status" value="1"/>
</dbReference>
<evidence type="ECO:0000256" key="4">
    <source>
        <dbReference type="ARBA" id="ARBA00012483"/>
    </source>
</evidence>
<dbReference type="GO" id="GO:0008270">
    <property type="term" value="F:zinc ion binding"/>
    <property type="evidence" value="ECO:0007669"/>
    <property type="project" value="UniProtKB-KW"/>
</dbReference>
<evidence type="ECO:0000256" key="10">
    <source>
        <dbReference type="ARBA" id="ARBA00022833"/>
    </source>
</evidence>
<keyword evidence="11 16" id="KW-1133">Transmembrane helix</keyword>
<gene>
    <name evidence="18" type="ORF">TIFTF001_008520</name>
</gene>
<proteinExistence type="inferred from homology"/>
<dbReference type="GO" id="GO:0016567">
    <property type="term" value="P:protein ubiquitination"/>
    <property type="evidence" value="ECO:0007669"/>
    <property type="project" value="InterPro"/>
</dbReference>
<keyword evidence="5" id="KW-0808">Transferase</keyword>
<feature type="compositionally biased region" description="Low complexity" evidence="15">
    <location>
        <begin position="216"/>
        <end position="225"/>
    </location>
</feature>
<dbReference type="Pfam" id="PF13639">
    <property type="entry name" value="zf-RING_2"/>
    <property type="match status" value="1"/>
</dbReference>
<evidence type="ECO:0000256" key="15">
    <source>
        <dbReference type="SAM" id="MobiDB-lite"/>
    </source>
</evidence>
<comment type="subcellular location">
    <subcellularLocation>
        <location evidence="2">Membrane</location>
        <topology evidence="2">Single-pass membrane protein</topology>
    </subcellularLocation>
</comment>
<dbReference type="GO" id="GO:0061630">
    <property type="term" value="F:ubiquitin protein ligase activity"/>
    <property type="evidence" value="ECO:0007669"/>
    <property type="project" value="UniProtKB-EC"/>
</dbReference>
<comment type="caution">
    <text evidence="18">The sequence shown here is derived from an EMBL/GenBank/DDBJ whole genome shotgun (WGS) entry which is preliminary data.</text>
</comment>
<evidence type="ECO:0000256" key="13">
    <source>
        <dbReference type="ARBA" id="ARBA00024209"/>
    </source>
</evidence>
<dbReference type="SMART" id="SM00184">
    <property type="entry name" value="RING"/>
    <property type="match status" value="1"/>
</dbReference>
<feature type="region of interest" description="Disordered" evidence="15">
    <location>
        <begin position="208"/>
        <end position="229"/>
    </location>
</feature>
<comment type="pathway">
    <text evidence="3">Protein modification; protein ubiquitination.</text>
</comment>
<dbReference type="PANTHER" id="PTHR46913">
    <property type="entry name" value="RING-H2 FINGER PROTEIN ATL16"/>
    <property type="match status" value="1"/>
</dbReference>
<keyword evidence="7" id="KW-0479">Metal-binding</keyword>
<dbReference type="Gene3D" id="3.30.40.10">
    <property type="entry name" value="Zinc/RING finger domain, C3HC4 (zinc finger)"/>
    <property type="match status" value="1"/>
</dbReference>
<keyword evidence="8 14" id="KW-0863">Zinc-finger</keyword>
<accession>A0AA88AF74</accession>
<evidence type="ECO:0000313" key="19">
    <source>
        <dbReference type="Proteomes" id="UP001187192"/>
    </source>
</evidence>
<keyword evidence="10" id="KW-0862">Zinc</keyword>
<keyword evidence="6 16" id="KW-0812">Transmembrane</keyword>
<feature type="region of interest" description="Disordered" evidence="15">
    <location>
        <begin position="154"/>
        <end position="176"/>
    </location>
</feature>
<dbReference type="PROSITE" id="PS50089">
    <property type="entry name" value="ZF_RING_2"/>
    <property type="match status" value="1"/>
</dbReference>
<evidence type="ECO:0000256" key="11">
    <source>
        <dbReference type="ARBA" id="ARBA00022989"/>
    </source>
</evidence>
<evidence type="ECO:0000256" key="16">
    <source>
        <dbReference type="SAM" id="Phobius"/>
    </source>
</evidence>
<comment type="catalytic activity">
    <reaction evidence="1">
        <text>S-ubiquitinyl-[E2 ubiquitin-conjugating enzyme]-L-cysteine + [acceptor protein]-L-lysine = [E2 ubiquitin-conjugating enzyme]-L-cysteine + N(6)-ubiquitinyl-[acceptor protein]-L-lysine.</text>
        <dbReference type="EC" id="2.3.2.27"/>
    </reaction>
</comment>
<dbReference type="EC" id="2.3.2.27" evidence="4"/>
<name>A0AA88AF74_FICCA</name>
<feature type="transmembrane region" description="Helical" evidence="16">
    <location>
        <begin position="15"/>
        <end position="41"/>
    </location>
</feature>
<dbReference type="InterPro" id="IPR013083">
    <property type="entry name" value="Znf_RING/FYVE/PHD"/>
</dbReference>
<dbReference type="AlphaFoldDB" id="A0AA88AF74"/>
<keyword evidence="19" id="KW-1185">Reference proteome</keyword>
<evidence type="ECO:0000256" key="2">
    <source>
        <dbReference type="ARBA" id="ARBA00004167"/>
    </source>
</evidence>
<evidence type="ECO:0000256" key="8">
    <source>
        <dbReference type="ARBA" id="ARBA00022771"/>
    </source>
</evidence>
<evidence type="ECO:0000256" key="7">
    <source>
        <dbReference type="ARBA" id="ARBA00022723"/>
    </source>
</evidence>